<dbReference type="InterPro" id="IPR036890">
    <property type="entry name" value="HATPase_C_sf"/>
</dbReference>
<evidence type="ECO:0000256" key="7">
    <source>
        <dbReference type="ARBA" id="ARBA00022840"/>
    </source>
</evidence>
<dbReference type="InterPro" id="IPR011712">
    <property type="entry name" value="Sig_transdc_His_kin_sub3_dim/P"/>
</dbReference>
<evidence type="ECO:0000256" key="8">
    <source>
        <dbReference type="ARBA" id="ARBA00023012"/>
    </source>
</evidence>
<dbReference type="Proteomes" id="UP000638648">
    <property type="component" value="Unassembled WGS sequence"/>
</dbReference>
<evidence type="ECO:0000313" key="11">
    <source>
        <dbReference type="EMBL" id="MBE1604929.1"/>
    </source>
</evidence>
<dbReference type="Gene3D" id="1.20.5.1930">
    <property type="match status" value="1"/>
</dbReference>
<evidence type="ECO:0000256" key="3">
    <source>
        <dbReference type="ARBA" id="ARBA00022553"/>
    </source>
</evidence>
<keyword evidence="4" id="KW-0808">Transferase</keyword>
<keyword evidence="9" id="KW-1133">Transmembrane helix</keyword>
<dbReference type="Pfam" id="PF07730">
    <property type="entry name" value="HisKA_3"/>
    <property type="match status" value="1"/>
</dbReference>
<evidence type="ECO:0000259" key="10">
    <source>
        <dbReference type="SMART" id="SM00387"/>
    </source>
</evidence>
<comment type="caution">
    <text evidence="11">The sequence shown here is derived from an EMBL/GenBank/DDBJ whole genome shotgun (WGS) entry which is preliminary data.</text>
</comment>
<gene>
    <name evidence="11" type="ORF">HEB94_001777</name>
</gene>
<evidence type="ECO:0000256" key="4">
    <source>
        <dbReference type="ARBA" id="ARBA00022679"/>
    </source>
</evidence>
<keyword evidence="5" id="KW-0547">Nucleotide-binding</keyword>
<feature type="transmembrane region" description="Helical" evidence="9">
    <location>
        <begin position="104"/>
        <end position="123"/>
    </location>
</feature>
<dbReference type="GO" id="GO:0000155">
    <property type="term" value="F:phosphorelay sensor kinase activity"/>
    <property type="evidence" value="ECO:0007669"/>
    <property type="project" value="InterPro"/>
</dbReference>
<accession>A0A927MQP9</accession>
<dbReference type="InterPro" id="IPR050482">
    <property type="entry name" value="Sensor_HK_TwoCompSys"/>
</dbReference>
<dbReference type="PANTHER" id="PTHR24421:SF10">
    <property type="entry name" value="NITRATE_NITRITE SENSOR PROTEIN NARQ"/>
    <property type="match status" value="1"/>
</dbReference>
<dbReference type="PANTHER" id="PTHR24421">
    <property type="entry name" value="NITRATE/NITRITE SENSOR PROTEIN NARX-RELATED"/>
    <property type="match status" value="1"/>
</dbReference>
<evidence type="ECO:0000256" key="2">
    <source>
        <dbReference type="ARBA" id="ARBA00012438"/>
    </source>
</evidence>
<feature type="transmembrane region" description="Helical" evidence="9">
    <location>
        <begin position="43"/>
        <end position="59"/>
    </location>
</feature>
<dbReference type="GO" id="GO:0016020">
    <property type="term" value="C:membrane"/>
    <property type="evidence" value="ECO:0007669"/>
    <property type="project" value="InterPro"/>
</dbReference>
<keyword evidence="8" id="KW-0902">Two-component regulatory system</keyword>
<dbReference type="InterPro" id="IPR003594">
    <property type="entry name" value="HATPase_dom"/>
</dbReference>
<dbReference type="Pfam" id="PF02518">
    <property type="entry name" value="HATPase_c"/>
    <property type="match status" value="1"/>
</dbReference>
<reference evidence="11" key="1">
    <citation type="submission" date="2020-10" db="EMBL/GenBank/DDBJ databases">
        <title>Sequencing the genomes of 1000 actinobacteria strains.</title>
        <authorList>
            <person name="Klenk H.-P."/>
        </authorList>
    </citation>
    <scope>NUCLEOTIDE SEQUENCE</scope>
    <source>
        <strain evidence="11">DSM 45354</strain>
    </source>
</reference>
<proteinExistence type="predicted"/>
<dbReference type="Pfam" id="PF23539">
    <property type="entry name" value="DUF7134"/>
    <property type="match status" value="1"/>
</dbReference>
<dbReference type="EC" id="2.7.13.3" evidence="2"/>
<dbReference type="SMART" id="SM00387">
    <property type="entry name" value="HATPase_c"/>
    <property type="match status" value="1"/>
</dbReference>
<evidence type="ECO:0000256" key="5">
    <source>
        <dbReference type="ARBA" id="ARBA00022741"/>
    </source>
</evidence>
<sequence>MPPPERRHRSWVDVVVAAALLAFGLVGSGPAARSQGMPDLDTVAYVLVVVACVPLALTRRHPMRTFAVTGLAVMAYVALGYAYGPILFACLVAVYTMASRYPPRVAVPAVVALLGLTAVAVLVRGAATGATGWDQLLDVPAWVIAPAAAGLTVRARREFQAGLRDEQVRRVLTEERLTLAQEVHDVVGHGLAVIAMQAGAALHVLDRNPGQARESLEAIRSTSKESLAGLRAELDALRGQTGQSEPRWPGVGLADVPALAARMRSTGLPVLLDLDACLAPSRRVATHDRSDGDGSRAQVDQVAYRIVQESLTNVLRHAGPKATASVRVRRTGNELLVEVADTGCGGTAHPGYGIAGMRRRALAVGGRLEAGPAPDGGFVVRAHLPVRGSAT</sequence>
<dbReference type="GO" id="GO:0005524">
    <property type="term" value="F:ATP binding"/>
    <property type="evidence" value="ECO:0007669"/>
    <property type="project" value="UniProtKB-KW"/>
</dbReference>
<dbReference type="GO" id="GO:0046983">
    <property type="term" value="F:protein dimerization activity"/>
    <property type="evidence" value="ECO:0007669"/>
    <property type="project" value="InterPro"/>
</dbReference>
<organism evidence="11 12">
    <name type="scientific">Actinopolymorpha pittospori</name>
    <dbReference type="NCBI Taxonomy" id="648752"/>
    <lineage>
        <taxon>Bacteria</taxon>
        <taxon>Bacillati</taxon>
        <taxon>Actinomycetota</taxon>
        <taxon>Actinomycetes</taxon>
        <taxon>Propionibacteriales</taxon>
        <taxon>Actinopolymorphaceae</taxon>
        <taxon>Actinopolymorpha</taxon>
    </lineage>
</organism>
<dbReference type="RefSeq" id="WP_192749359.1">
    <property type="nucleotide sequence ID" value="NZ_BAABJL010000002.1"/>
</dbReference>
<evidence type="ECO:0000256" key="6">
    <source>
        <dbReference type="ARBA" id="ARBA00022777"/>
    </source>
</evidence>
<dbReference type="Gene3D" id="3.30.565.10">
    <property type="entry name" value="Histidine kinase-like ATPase, C-terminal domain"/>
    <property type="match status" value="1"/>
</dbReference>
<feature type="domain" description="Histidine kinase/HSP90-like ATPase" evidence="10">
    <location>
        <begin position="299"/>
        <end position="388"/>
    </location>
</feature>
<dbReference type="CDD" id="cd16917">
    <property type="entry name" value="HATPase_UhpB-NarQ-NarX-like"/>
    <property type="match status" value="1"/>
</dbReference>
<keyword evidence="9" id="KW-0472">Membrane</keyword>
<protein>
    <recommendedName>
        <fullName evidence="2">histidine kinase</fullName>
        <ecNumber evidence="2">2.7.13.3</ecNumber>
    </recommendedName>
</protein>
<keyword evidence="7" id="KW-0067">ATP-binding</keyword>
<comment type="catalytic activity">
    <reaction evidence="1">
        <text>ATP + protein L-histidine = ADP + protein N-phospho-L-histidine.</text>
        <dbReference type="EC" id="2.7.13.3"/>
    </reaction>
</comment>
<keyword evidence="12" id="KW-1185">Reference proteome</keyword>
<feature type="transmembrane region" description="Helical" evidence="9">
    <location>
        <begin position="71"/>
        <end position="98"/>
    </location>
</feature>
<keyword evidence="6 11" id="KW-0418">Kinase</keyword>
<dbReference type="AlphaFoldDB" id="A0A927MQP9"/>
<name>A0A927MQP9_9ACTN</name>
<dbReference type="InterPro" id="IPR055558">
    <property type="entry name" value="DUF7134"/>
</dbReference>
<keyword evidence="3" id="KW-0597">Phosphoprotein</keyword>
<dbReference type="EMBL" id="JADBEM010000001">
    <property type="protein sequence ID" value="MBE1604929.1"/>
    <property type="molecule type" value="Genomic_DNA"/>
</dbReference>
<evidence type="ECO:0000256" key="9">
    <source>
        <dbReference type="SAM" id="Phobius"/>
    </source>
</evidence>
<evidence type="ECO:0000256" key="1">
    <source>
        <dbReference type="ARBA" id="ARBA00000085"/>
    </source>
</evidence>
<keyword evidence="9" id="KW-0812">Transmembrane</keyword>
<dbReference type="SUPFAM" id="SSF55874">
    <property type="entry name" value="ATPase domain of HSP90 chaperone/DNA topoisomerase II/histidine kinase"/>
    <property type="match status" value="1"/>
</dbReference>
<evidence type="ECO:0000313" key="12">
    <source>
        <dbReference type="Proteomes" id="UP000638648"/>
    </source>
</evidence>